<evidence type="ECO:0000256" key="1">
    <source>
        <dbReference type="SAM" id="MobiDB-lite"/>
    </source>
</evidence>
<name>A0A392U1R4_9FABA</name>
<dbReference type="Proteomes" id="UP000265520">
    <property type="component" value="Unassembled WGS sequence"/>
</dbReference>
<protein>
    <submittedName>
        <fullName evidence="2">Uncharacterized protein</fullName>
    </submittedName>
</protein>
<proteinExistence type="predicted"/>
<sequence>KPLASPRSASIWRRKTADFHPPGEHWRAIATPSLSDGIPRSASSSRF</sequence>
<comment type="caution">
    <text evidence="2">The sequence shown here is derived from an EMBL/GenBank/DDBJ whole genome shotgun (WGS) entry which is preliminary data.</text>
</comment>
<reference evidence="2 3" key="1">
    <citation type="journal article" date="2018" name="Front. Plant Sci.">
        <title>Red Clover (Trifolium pratense) and Zigzag Clover (T. medium) - A Picture of Genomic Similarities and Differences.</title>
        <authorList>
            <person name="Dluhosova J."/>
            <person name="Istvanek J."/>
            <person name="Nedelnik J."/>
            <person name="Repkova J."/>
        </authorList>
    </citation>
    <scope>NUCLEOTIDE SEQUENCE [LARGE SCALE GENOMIC DNA]</scope>
    <source>
        <strain evidence="3">cv. 10/8</strain>
        <tissue evidence="2">Leaf</tissue>
    </source>
</reference>
<evidence type="ECO:0000313" key="2">
    <source>
        <dbReference type="EMBL" id="MCI67352.1"/>
    </source>
</evidence>
<dbReference type="AlphaFoldDB" id="A0A392U1R4"/>
<keyword evidence="3" id="KW-1185">Reference proteome</keyword>
<feature type="region of interest" description="Disordered" evidence="1">
    <location>
        <begin position="21"/>
        <end position="47"/>
    </location>
</feature>
<dbReference type="EMBL" id="LXQA010715216">
    <property type="protein sequence ID" value="MCI67352.1"/>
    <property type="molecule type" value="Genomic_DNA"/>
</dbReference>
<organism evidence="2 3">
    <name type="scientific">Trifolium medium</name>
    <dbReference type="NCBI Taxonomy" id="97028"/>
    <lineage>
        <taxon>Eukaryota</taxon>
        <taxon>Viridiplantae</taxon>
        <taxon>Streptophyta</taxon>
        <taxon>Embryophyta</taxon>
        <taxon>Tracheophyta</taxon>
        <taxon>Spermatophyta</taxon>
        <taxon>Magnoliopsida</taxon>
        <taxon>eudicotyledons</taxon>
        <taxon>Gunneridae</taxon>
        <taxon>Pentapetalae</taxon>
        <taxon>rosids</taxon>
        <taxon>fabids</taxon>
        <taxon>Fabales</taxon>
        <taxon>Fabaceae</taxon>
        <taxon>Papilionoideae</taxon>
        <taxon>50 kb inversion clade</taxon>
        <taxon>NPAAA clade</taxon>
        <taxon>Hologalegina</taxon>
        <taxon>IRL clade</taxon>
        <taxon>Trifolieae</taxon>
        <taxon>Trifolium</taxon>
    </lineage>
</organism>
<feature type="non-terminal residue" evidence="2">
    <location>
        <position position="1"/>
    </location>
</feature>
<accession>A0A392U1R4</accession>
<evidence type="ECO:0000313" key="3">
    <source>
        <dbReference type="Proteomes" id="UP000265520"/>
    </source>
</evidence>